<organism evidence="1 2">
    <name type="scientific">Ameca splendens</name>
    <dbReference type="NCBI Taxonomy" id="208324"/>
    <lineage>
        <taxon>Eukaryota</taxon>
        <taxon>Metazoa</taxon>
        <taxon>Chordata</taxon>
        <taxon>Craniata</taxon>
        <taxon>Vertebrata</taxon>
        <taxon>Euteleostomi</taxon>
        <taxon>Actinopterygii</taxon>
        <taxon>Neopterygii</taxon>
        <taxon>Teleostei</taxon>
        <taxon>Neoteleostei</taxon>
        <taxon>Acanthomorphata</taxon>
        <taxon>Ovalentaria</taxon>
        <taxon>Atherinomorphae</taxon>
        <taxon>Cyprinodontiformes</taxon>
        <taxon>Goodeidae</taxon>
        <taxon>Ameca</taxon>
    </lineage>
</organism>
<protein>
    <submittedName>
        <fullName evidence="1">Uncharacterized protein</fullName>
    </submittedName>
</protein>
<sequence>MHQAVCFCLRELQVIQQHITECQLRTFEINSFPKRRVPNSTTPGWRYLKDYSVKRETKEKRIRFVPSSEFQFLLWSESQQSRSEVVENQSDVLGGGPQFTTSQMKSWIFLASSHDC</sequence>
<evidence type="ECO:0000313" key="1">
    <source>
        <dbReference type="EMBL" id="MEQ2302093.1"/>
    </source>
</evidence>
<name>A0ABV0Z7A3_9TELE</name>
<dbReference type="Proteomes" id="UP001469553">
    <property type="component" value="Unassembled WGS sequence"/>
</dbReference>
<accession>A0ABV0Z7A3</accession>
<dbReference type="EMBL" id="JAHRIP010056540">
    <property type="protein sequence ID" value="MEQ2302093.1"/>
    <property type="molecule type" value="Genomic_DNA"/>
</dbReference>
<proteinExistence type="predicted"/>
<evidence type="ECO:0000313" key="2">
    <source>
        <dbReference type="Proteomes" id="UP001469553"/>
    </source>
</evidence>
<gene>
    <name evidence="1" type="ORF">AMECASPLE_002932</name>
</gene>
<comment type="caution">
    <text evidence="1">The sequence shown here is derived from an EMBL/GenBank/DDBJ whole genome shotgun (WGS) entry which is preliminary data.</text>
</comment>
<keyword evidence="2" id="KW-1185">Reference proteome</keyword>
<reference evidence="1 2" key="1">
    <citation type="submission" date="2021-06" db="EMBL/GenBank/DDBJ databases">
        <authorList>
            <person name="Palmer J.M."/>
        </authorList>
    </citation>
    <scope>NUCLEOTIDE SEQUENCE [LARGE SCALE GENOMIC DNA]</scope>
    <source>
        <strain evidence="1 2">AS_MEX2019</strain>
        <tissue evidence="1">Muscle</tissue>
    </source>
</reference>